<accession>A0A6P5YUU4</accession>
<evidence type="ECO:0000256" key="4">
    <source>
        <dbReference type="ARBA" id="ARBA00023242"/>
    </source>
</evidence>
<dbReference type="InterPro" id="IPR001005">
    <property type="entry name" value="SANT/Myb"/>
</dbReference>
<keyword evidence="7" id="KW-1185">Reference proteome</keyword>
<evidence type="ECO:0000256" key="1">
    <source>
        <dbReference type="ARBA" id="ARBA00004123"/>
    </source>
</evidence>
<dbReference type="KEGG" id="dzi:111294804"/>
<dbReference type="OrthoDB" id="551907at2759"/>
<keyword evidence="4" id="KW-0539">Nucleus</keyword>
<evidence type="ECO:0000313" key="7">
    <source>
        <dbReference type="Proteomes" id="UP000515121"/>
    </source>
</evidence>
<dbReference type="GO" id="GO:0003700">
    <property type="term" value="F:DNA-binding transcription factor activity"/>
    <property type="evidence" value="ECO:0007669"/>
    <property type="project" value="InterPro"/>
</dbReference>
<keyword evidence="2" id="KW-0805">Transcription regulation</keyword>
<dbReference type="SUPFAM" id="SSF46689">
    <property type="entry name" value="Homeodomain-like"/>
    <property type="match status" value="1"/>
</dbReference>
<dbReference type="InterPro" id="IPR009057">
    <property type="entry name" value="Homeodomain-like_sf"/>
</dbReference>
<evidence type="ECO:0000256" key="3">
    <source>
        <dbReference type="ARBA" id="ARBA00023163"/>
    </source>
</evidence>
<dbReference type="GeneID" id="111294804"/>
<sequence length="373" mass="41102">MAISTESFGDSKTSQNNNKEGGIEDEEEEVNCKPTNGESSSSSSAEENEKKSASGSVRQYNRSKTPRLRWTPDLHLCFVHAVERLGGQERATPKLVLQLMNIKGLSIAHVKSHLQMYRSKKIDGPNQGHAVISEQGLLFEGGDHHIYRLNQVPMLRSFNNQWPSSSFRYGDVSWRGNDQKIYGSHRGGSALDIARKGLYSSFRDRIIGSYSNNSLSFNSQMANSCFSGEAPSGTSTHQTLKEVQSFHGSWQTQTRPSGSMGSTFTTQFPERSGTDQLKCLSSITNSPQNSWKMSQQAQDTLKRKTVDSNIQDLDLNLSLKITTPNNNEFGKGTLEGGVDSSLSLSLASSSSSSSSKLRKHARTWMASTLDLTL</sequence>
<dbReference type="AlphaFoldDB" id="A0A6P5YUU4"/>
<dbReference type="Gene3D" id="1.10.10.60">
    <property type="entry name" value="Homeodomain-like"/>
    <property type="match status" value="1"/>
</dbReference>
<dbReference type="Proteomes" id="UP000515121">
    <property type="component" value="Unplaced"/>
</dbReference>
<evidence type="ECO:0000256" key="2">
    <source>
        <dbReference type="ARBA" id="ARBA00023015"/>
    </source>
</evidence>
<organism evidence="7 8">
    <name type="scientific">Durio zibethinus</name>
    <name type="common">Durian</name>
    <dbReference type="NCBI Taxonomy" id="66656"/>
    <lineage>
        <taxon>Eukaryota</taxon>
        <taxon>Viridiplantae</taxon>
        <taxon>Streptophyta</taxon>
        <taxon>Embryophyta</taxon>
        <taxon>Tracheophyta</taxon>
        <taxon>Spermatophyta</taxon>
        <taxon>Magnoliopsida</taxon>
        <taxon>eudicotyledons</taxon>
        <taxon>Gunneridae</taxon>
        <taxon>Pentapetalae</taxon>
        <taxon>rosids</taxon>
        <taxon>malvids</taxon>
        <taxon>Malvales</taxon>
        <taxon>Malvaceae</taxon>
        <taxon>Helicteroideae</taxon>
        <taxon>Durio</taxon>
    </lineage>
</organism>
<dbReference type="GO" id="GO:0003677">
    <property type="term" value="F:DNA binding"/>
    <property type="evidence" value="ECO:0007669"/>
    <property type="project" value="InterPro"/>
</dbReference>
<comment type="subcellular location">
    <subcellularLocation>
        <location evidence="1">Nucleus</location>
    </subcellularLocation>
</comment>
<dbReference type="InterPro" id="IPR046955">
    <property type="entry name" value="PHR1-like"/>
</dbReference>
<dbReference type="InterPro" id="IPR006447">
    <property type="entry name" value="Myb_dom_plants"/>
</dbReference>
<dbReference type="PANTHER" id="PTHR31314:SF164">
    <property type="entry name" value="HTH MYB-TYPE DOMAIN-CONTAINING PROTEIN"/>
    <property type="match status" value="1"/>
</dbReference>
<dbReference type="PROSITE" id="PS51294">
    <property type="entry name" value="HTH_MYB"/>
    <property type="match status" value="1"/>
</dbReference>
<dbReference type="NCBIfam" id="TIGR01557">
    <property type="entry name" value="myb_SHAQKYF"/>
    <property type="match status" value="1"/>
</dbReference>
<dbReference type="PANTHER" id="PTHR31314">
    <property type="entry name" value="MYB FAMILY TRANSCRIPTION FACTOR PHL7-LIKE"/>
    <property type="match status" value="1"/>
</dbReference>
<proteinExistence type="predicted"/>
<feature type="compositionally biased region" description="Polar residues" evidence="5">
    <location>
        <begin position="1"/>
        <end position="19"/>
    </location>
</feature>
<keyword evidence="3" id="KW-0804">Transcription</keyword>
<feature type="region of interest" description="Disordered" evidence="5">
    <location>
        <begin position="1"/>
        <end position="65"/>
    </location>
</feature>
<name>A0A6P5YUU4_DURZI</name>
<feature type="compositionally biased region" description="Low complexity" evidence="5">
    <location>
        <begin position="36"/>
        <end position="45"/>
    </location>
</feature>
<dbReference type="GO" id="GO:0005634">
    <property type="term" value="C:nucleus"/>
    <property type="evidence" value="ECO:0007669"/>
    <property type="project" value="UniProtKB-SubCell"/>
</dbReference>
<evidence type="ECO:0000313" key="8">
    <source>
        <dbReference type="RefSeq" id="XP_022743896.1"/>
    </source>
</evidence>
<dbReference type="InterPro" id="IPR017930">
    <property type="entry name" value="Myb_dom"/>
</dbReference>
<evidence type="ECO:0000259" key="6">
    <source>
        <dbReference type="PROSITE" id="PS51294"/>
    </source>
</evidence>
<dbReference type="RefSeq" id="XP_022743896.1">
    <property type="nucleotide sequence ID" value="XM_022888161.1"/>
</dbReference>
<dbReference type="Pfam" id="PF00249">
    <property type="entry name" value="Myb_DNA-binding"/>
    <property type="match status" value="1"/>
</dbReference>
<gene>
    <name evidence="8" type="primary">LOC111294804</name>
</gene>
<feature type="domain" description="HTH myb-type" evidence="6">
    <location>
        <begin position="62"/>
        <end position="122"/>
    </location>
</feature>
<dbReference type="FunFam" id="1.10.10.60:FF:000002">
    <property type="entry name" value="Myb family transcription factor"/>
    <property type="match status" value="1"/>
</dbReference>
<reference evidence="8" key="1">
    <citation type="submission" date="2025-08" db="UniProtKB">
        <authorList>
            <consortium name="RefSeq"/>
        </authorList>
    </citation>
    <scope>IDENTIFICATION</scope>
    <source>
        <tissue evidence="8">Fruit stalk</tissue>
    </source>
</reference>
<evidence type="ECO:0000256" key="5">
    <source>
        <dbReference type="SAM" id="MobiDB-lite"/>
    </source>
</evidence>
<protein>
    <submittedName>
        <fullName evidence="8">Two-component response regulator ARR10-like</fullName>
    </submittedName>
</protein>